<dbReference type="KEGG" id="aba:Acid345_2287"/>
<feature type="compositionally biased region" description="Basic and acidic residues" evidence="1">
    <location>
        <begin position="59"/>
        <end position="76"/>
    </location>
</feature>
<feature type="compositionally biased region" description="Basic residues" evidence="1">
    <location>
        <begin position="237"/>
        <end position="248"/>
    </location>
</feature>
<dbReference type="AlphaFoldDB" id="Q1IPB2"/>
<keyword evidence="4" id="KW-1185">Reference proteome</keyword>
<dbReference type="HOGENOM" id="CLU_1119010_0_0_0"/>
<feature type="compositionally biased region" description="Polar residues" evidence="1">
    <location>
        <begin position="82"/>
        <end position="93"/>
    </location>
</feature>
<dbReference type="Proteomes" id="UP000002432">
    <property type="component" value="Chromosome"/>
</dbReference>
<name>Q1IPB2_KORVE</name>
<feature type="compositionally biased region" description="Basic and acidic residues" evidence="1">
    <location>
        <begin position="193"/>
        <end position="228"/>
    </location>
</feature>
<evidence type="ECO:0000256" key="2">
    <source>
        <dbReference type="SAM" id="SignalP"/>
    </source>
</evidence>
<feature type="signal peptide" evidence="2">
    <location>
        <begin position="1"/>
        <end position="42"/>
    </location>
</feature>
<keyword evidence="2" id="KW-0732">Signal</keyword>
<dbReference type="STRING" id="204669.Acid345_2287"/>
<dbReference type="eggNOG" id="COG1343">
    <property type="taxonomic scope" value="Bacteria"/>
</dbReference>
<feature type="chain" id="PRO_5004191527" description="Secreted protein" evidence="2">
    <location>
        <begin position="43"/>
        <end position="248"/>
    </location>
</feature>
<sequence>MFVPARNFALKCWFLRSMKGTLTHSLLILATSTLIMVGGAVAQTTTNSDTSGAGPGKVDPGHPRVNEVNQREENQQDRVANGIQSGQLSAGETKNIENGEQRLVNNEKKDMAADNGHLTKQDQNQLNREENHLSNRIYDDKHNARTQTSGGSGGGPGKVDPGHPRVNQVNGREENQQDRIAQGVKSGQLTPKETAHLEKGEQRLQHNEKQDMKADGGHLTKQDQKQLNHEANNMSKKVYKDKHNARRK</sequence>
<evidence type="ECO:0000313" key="3">
    <source>
        <dbReference type="EMBL" id="ABF41288.1"/>
    </source>
</evidence>
<reference evidence="3 4" key="1">
    <citation type="journal article" date="2009" name="Appl. Environ. Microbiol.">
        <title>Three genomes from the phylum Acidobacteria provide insight into the lifestyles of these microorganisms in soils.</title>
        <authorList>
            <person name="Ward N.L."/>
            <person name="Challacombe J.F."/>
            <person name="Janssen P.H."/>
            <person name="Henrissat B."/>
            <person name="Coutinho P.M."/>
            <person name="Wu M."/>
            <person name="Xie G."/>
            <person name="Haft D.H."/>
            <person name="Sait M."/>
            <person name="Badger J."/>
            <person name="Barabote R.D."/>
            <person name="Bradley B."/>
            <person name="Brettin T.S."/>
            <person name="Brinkac L.M."/>
            <person name="Bruce D."/>
            <person name="Creasy T."/>
            <person name="Daugherty S.C."/>
            <person name="Davidsen T.M."/>
            <person name="DeBoy R.T."/>
            <person name="Detter J.C."/>
            <person name="Dodson R.J."/>
            <person name="Durkin A.S."/>
            <person name="Ganapathy A."/>
            <person name="Gwinn-Giglio M."/>
            <person name="Han C.S."/>
            <person name="Khouri H."/>
            <person name="Kiss H."/>
            <person name="Kothari S.P."/>
            <person name="Madupu R."/>
            <person name="Nelson K.E."/>
            <person name="Nelson W.C."/>
            <person name="Paulsen I."/>
            <person name="Penn K."/>
            <person name="Ren Q."/>
            <person name="Rosovitz M.J."/>
            <person name="Selengut J.D."/>
            <person name="Shrivastava S."/>
            <person name="Sullivan S.A."/>
            <person name="Tapia R."/>
            <person name="Thompson L.S."/>
            <person name="Watkins K.L."/>
            <person name="Yang Q."/>
            <person name="Yu C."/>
            <person name="Zafar N."/>
            <person name="Zhou L."/>
            <person name="Kuske C.R."/>
        </authorList>
    </citation>
    <scope>NUCLEOTIDE SEQUENCE [LARGE SCALE GENOMIC DNA]</scope>
    <source>
        <strain evidence="3 4">Ellin345</strain>
    </source>
</reference>
<evidence type="ECO:0008006" key="5">
    <source>
        <dbReference type="Google" id="ProtNLM"/>
    </source>
</evidence>
<feature type="region of interest" description="Disordered" evidence="1">
    <location>
        <begin position="135"/>
        <end position="248"/>
    </location>
</feature>
<dbReference type="EnsemblBacteria" id="ABF41288">
    <property type="protein sequence ID" value="ABF41288"/>
    <property type="gene ID" value="Acid345_2287"/>
</dbReference>
<evidence type="ECO:0000313" key="4">
    <source>
        <dbReference type="Proteomes" id="UP000002432"/>
    </source>
</evidence>
<dbReference type="EMBL" id="CP000360">
    <property type="protein sequence ID" value="ABF41288.1"/>
    <property type="molecule type" value="Genomic_DNA"/>
</dbReference>
<protein>
    <recommendedName>
        <fullName evidence="5">Secreted protein</fullName>
    </recommendedName>
</protein>
<accession>Q1IPB2</accession>
<evidence type="ECO:0000256" key="1">
    <source>
        <dbReference type="SAM" id="MobiDB-lite"/>
    </source>
</evidence>
<feature type="region of interest" description="Disordered" evidence="1">
    <location>
        <begin position="45"/>
        <end position="98"/>
    </location>
</feature>
<proteinExistence type="predicted"/>
<organism evidence="3 4">
    <name type="scientific">Koribacter versatilis (strain Ellin345)</name>
    <dbReference type="NCBI Taxonomy" id="204669"/>
    <lineage>
        <taxon>Bacteria</taxon>
        <taxon>Pseudomonadati</taxon>
        <taxon>Acidobacteriota</taxon>
        <taxon>Terriglobia</taxon>
        <taxon>Terriglobales</taxon>
        <taxon>Candidatus Korobacteraceae</taxon>
        <taxon>Candidatus Korobacter</taxon>
    </lineage>
</organism>
<gene>
    <name evidence="3" type="ordered locus">Acid345_2287</name>
</gene>